<feature type="region of interest" description="Disordered" evidence="1">
    <location>
        <begin position="901"/>
        <end position="920"/>
    </location>
</feature>
<feature type="compositionally biased region" description="Polar residues" evidence="1">
    <location>
        <begin position="781"/>
        <end position="800"/>
    </location>
</feature>
<feature type="region of interest" description="Disordered" evidence="1">
    <location>
        <begin position="1097"/>
        <end position="1166"/>
    </location>
</feature>
<proteinExistence type="predicted"/>
<feature type="compositionally biased region" description="Polar residues" evidence="1">
    <location>
        <begin position="462"/>
        <end position="473"/>
    </location>
</feature>
<feature type="region of interest" description="Disordered" evidence="1">
    <location>
        <begin position="512"/>
        <end position="551"/>
    </location>
</feature>
<keyword evidence="3" id="KW-1185">Reference proteome</keyword>
<accession>A0A812UKB6</accession>
<dbReference type="OrthoDB" id="440055at2759"/>
<comment type="caution">
    <text evidence="2">The sequence shown here is derived from an EMBL/GenBank/DDBJ whole genome shotgun (WGS) entry which is preliminary data.</text>
</comment>
<feature type="compositionally biased region" description="Low complexity" evidence="1">
    <location>
        <begin position="419"/>
        <end position="430"/>
    </location>
</feature>
<feature type="compositionally biased region" description="Polar residues" evidence="1">
    <location>
        <begin position="1101"/>
        <end position="1111"/>
    </location>
</feature>
<feature type="compositionally biased region" description="Polar residues" evidence="1">
    <location>
        <begin position="301"/>
        <end position="317"/>
    </location>
</feature>
<feature type="compositionally biased region" description="Acidic residues" evidence="1">
    <location>
        <begin position="407"/>
        <end position="416"/>
    </location>
</feature>
<feature type="compositionally biased region" description="Low complexity" evidence="1">
    <location>
        <begin position="365"/>
        <end position="375"/>
    </location>
</feature>
<sequence length="1274" mass="132937">MRGSAAVQPRSVAPVDHPMVANCQRPLQPMVAQTQRLQARPHMTLPAAHGSQAHAFRPQLVQQVARPISVQMAAQSTGPAHAGPPTGGQFMPEPRRWEPPQLQKERSAPIPTQVGDSVAHLSTPQLVQLCKHHTQSLETKKQILAENVKEQGRLLKERDALRKRAQALEGALSAATGPLSIQPAKEVEGPVVAPAQVSTQAPAAQMAKAVTPEPATLPRASPTVHSGAATSPALAVGGDFVNHTVRSAEVSQSAAPDTPAEPCRPSLLATLPAQQIPSSAVDRLLASQPAQRDHAGPGQSPDGQLSVPSSTAPHPTNTAAFASLSTCIASSGELPTSVPTHATHDTLTTALPAVSLPTPRPSDSQPTGPLQQPQQLPVHEVVTAPVQQPDPVALSGGAELHTTPLEAEPEQTEQEIQESVAARSPVSSPAKPTSPEEAAGVAVSPGQLGSPQPPVKPIFTAFSESPSSPSQLPCSGDAAAGVGGPVAEESKASPHALVLGSLDGSSVVPDCDNLASREESTSPQAPTPETVAAPAAHAVTQPQSPEPQAAKMDSVPIPEEVMARALPDGTIRLTWFFDEELLEQLSSGTPNTLCFEICQKSETMGGHVRIRQHSCHVRLPFKDGLVQEQFFIVEGCAPGRPYSFSVRSCLESSSGSTQVSDYSDPVTCSAAGLAGSVRGPLSLSSTLTSTQAAQEIGVVKGDGAILVPREATGSGPVESPPCSLQKARDDQPFQAAKPELRSDRLLPDEGCRLRQWLTDKLNPSPGSTAASTAKSPAGGDNSMSVKPASAQQAGSPPQLQTDHSFLRRWLQDRQLPAEVVQPAAGSPAAGDRAAQAPVAPVAPLNKRVQEESAEPDAPVLAGLAPVQRSAAASTAASYQPLRSDADVDITRLPADQGRVQVPGAADRRHETNPPSCPDFRVHVRADGTFIGAARSQSFGGVERRQTLASGQMPGQADMPRSVRHCQAFSPVSRDVRGQQLPMSISIAPPSPSGSFASQAGLSRPADALTTVTSLPQAGGTAWKTGQPMAQDPFQTRPLQSQGQSALLAPFGGMGSSDAANYLFGPINPNPFGTGAIGTTRPFNFSALGGSVRDAPSGNFFAKQSSTPTSYMSRGIDEEQSRPFDPPPPRSAPSLYGDSSVQSAPMQQAQHPQQSIPWNEPRRGASGSIGGFGAVQSGLSGAVGGGVGVTQNLGSLDAQGLSRGNQARYELRVRMSDSHWESLRFSAGDDLDFQGRQFIQRLGLKSAFLSGLVARLRQMASIQQDYACVDVVDLI</sequence>
<protein>
    <submittedName>
        <fullName evidence="2">Uncharacterized protein</fullName>
    </submittedName>
</protein>
<feature type="compositionally biased region" description="Polar residues" evidence="1">
    <location>
        <begin position="1136"/>
        <end position="1156"/>
    </location>
</feature>
<feature type="region of interest" description="Disordered" evidence="1">
    <location>
        <begin position="404"/>
        <end position="487"/>
    </location>
</feature>
<feature type="compositionally biased region" description="Basic and acidic residues" evidence="1">
    <location>
        <begin position="93"/>
        <end position="106"/>
    </location>
</feature>
<organism evidence="2 3">
    <name type="scientific">Symbiodinium necroappetens</name>
    <dbReference type="NCBI Taxonomy" id="1628268"/>
    <lineage>
        <taxon>Eukaryota</taxon>
        <taxon>Sar</taxon>
        <taxon>Alveolata</taxon>
        <taxon>Dinophyceae</taxon>
        <taxon>Suessiales</taxon>
        <taxon>Symbiodiniaceae</taxon>
        <taxon>Symbiodinium</taxon>
    </lineage>
</organism>
<name>A0A812UKB6_9DINO</name>
<dbReference type="AlphaFoldDB" id="A0A812UKB6"/>
<evidence type="ECO:0000313" key="2">
    <source>
        <dbReference type="EMBL" id="CAE7582947.1"/>
    </source>
</evidence>
<evidence type="ECO:0000256" key="1">
    <source>
        <dbReference type="SAM" id="MobiDB-lite"/>
    </source>
</evidence>
<dbReference type="Proteomes" id="UP000601435">
    <property type="component" value="Unassembled WGS sequence"/>
</dbReference>
<feature type="compositionally biased region" description="Basic and acidic residues" evidence="1">
    <location>
        <begin position="738"/>
        <end position="752"/>
    </location>
</feature>
<feature type="compositionally biased region" description="Polar residues" evidence="1">
    <location>
        <begin position="764"/>
        <end position="774"/>
    </location>
</feature>
<gene>
    <name evidence="2" type="ORF">SNEC2469_LOCUS16915</name>
</gene>
<feature type="compositionally biased region" description="Low complexity" evidence="1">
    <location>
        <begin position="523"/>
        <end position="543"/>
    </location>
</feature>
<feature type="region of interest" description="Disordered" evidence="1">
    <location>
        <begin position="285"/>
        <end position="317"/>
    </location>
</feature>
<dbReference type="EMBL" id="CAJNJA010027697">
    <property type="protein sequence ID" value="CAE7582947.1"/>
    <property type="molecule type" value="Genomic_DNA"/>
</dbReference>
<evidence type="ECO:0000313" key="3">
    <source>
        <dbReference type="Proteomes" id="UP000601435"/>
    </source>
</evidence>
<reference evidence="2" key="1">
    <citation type="submission" date="2021-02" db="EMBL/GenBank/DDBJ databases">
        <authorList>
            <person name="Dougan E. K."/>
            <person name="Rhodes N."/>
            <person name="Thang M."/>
            <person name="Chan C."/>
        </authorList>
    </citation>
    <scope>NUCLEOTIDE SEQUENCE</scope>
</reference>
<feature type="region of interest" description="Disordered" evidence="1">
    <location>
        <begin position="353"/>
        <end position="375"/>
    </location>
</feature>
<feature type="compositionally biased region" description="Low complexity" evidence="1">
    <location>
        <begin position="77"/>
        <end position="88"/>
    </location>
</feature>
<feature type="region of interest" description="Disordered" evidence="1">
    <location>
        <begin position="203"/>
        <end position="230"/>
    </location>
</feature>
<feature type="region of interest" description="Disordered" evidence="1">
    <location>
        <begin position="73"/>
        <end position="106"/>
    </location>
</feature>
<feature type="region of interest" description="Disordered" evidence="1">
    <location>
        <begin position="709"/>
        <end position="800"/>
    </location>
</feature>